<keyword evidence="2" id="KW-0067">ATP-binding</keyword>
<dbReference type="SUPFAM" id="SSF52540">
    <property type="entry name" value="P-loop containing nucleoside triphosphate hydrolases"/>
    <property type="match status" value="1"/>
</dbReference>
<dbReference type="InterPro" id="IPR002078">
    <property type="entry name" value="Sigma_54_int"/>
</dbReference>
<organism evidence="7 8">
    <name type="scientific">Pendulispora brunnea</name>
    <dbReference type="NCBI Taxonomy" id="2905690"/>
    <lineage>
        <taxon>Bacteria</taxon>
        <taxon>Pseudomonadati</taxon>
        <taxon>Myxococcota</taxon>
        <taxon>Myxococcia</taxon>
        <taxon>Myxococcales</taxon>
        <taxon>Sorangiineae</taxon>
        <taxon>Pendulisporaceae</taxon>
        <taxon>Pendulispora</taxon>
    </lineage>
</organism>
<dbReference type="Proteomes" id="UP001379533">
    <property type="component" value="Chromosome"/>
</dbReference>
<dbReference type="InterPro" id="IPR025943">
    <property type="entry name" value="Sigma_54_int_dom_ATP-bd_2"/>
</dbReference>
<dbReference type="PROSITE" id="PS00676">
    <property type="entry name" value="SIGMA54_INTERACT_2"/>
    <property type="match status" value="1"/>
</dbReference>
<protein>
    <submittedName>
        <fullName evidence="7">Sigma-54 dependent transcriptional regulator</fullName>
    </submittedName>
</protein>
<dbReference type="CDD" id="cd00009">
    <property type="entry name" value="AAA"/>
    <property type="match status" value="1"/>
</dbReference>
<evidence type="ECO:0000313" key="7">
    <source>
        <dbReference type="EMBL" id="WXA96232.1"/>
    </source>
</evidence>
<dbReference type="Pfam" id="PF25601">
    <property type="entry name" value="AAA_lid_14"/>
    <property type="match status" value="1"/>
</dbReference>
<dbReference type="InterPro" id="IPR058031">
    <property type="entry name" value="AAA_lid_NorR"/>
</dbReference>
<evidence type="ECO:0000259" key="6">
    <source>
        <dbReference type="PROSITE" id="PS50045"/>
    </source>
</evidence>
<dbReference type="InterPro" id="IPR025944">
    <property type="entry name" value="Sigma_54_int_dom_CS"/>
</dbReference>
<dbReference type="Gene3D" id="1.10.8.60">
    <property type="match status" value="1"/>
</dbReference>
<dbReference type="PANTHER" id="PTHR32071:SF117">
    <property type="entry name" value="PTS-DEPENDENT DIHYDROXYACETONE KINASE OPERON REGULATORY PROTEIN-RELATED"/>
    <property type="match status" value="1"/>
</dbReference>
<dbReference type="EMBL" id="CP089982">
    <property type="protein sequence ID" value="WXA96232.1"/>
    <property type="molecule type" value="Genomic_DNA"/>
</dbReference>
<dbReference type="Pfam" id="PF02954">
    <property type="entry name" value="HTH_8"/>
    <property type="match status" value="1"/>
</dbReference>
<dbReference type="PROSITE" id="PS50045">
    <property type="entry name" value="SIGMA54_INTERACT_4"/>
    <property type="match status" value="1"/>
</dbReference>
<evidence type="ECO:0000313" key="8">
    <source>
        <dbReference type="Proteomes" id="UP001379533"/>
    </source>
</evidence>
<dbReference type="PROSITE" id="PS00688">
    <property type="entry name" value="SIGMA54_INTERACT_3"/>
    <property type="match status" value="1"/>
</dbReference>
<evidence type="ECO:0000256" key="4">
    <source>
        <dbReference type="ARBA" id="ARBA00023125"/>
    </source>
</evidence>
<evidence type="ECO:0000256" key="3">
    <source>
        <dbReference type="ARBA" id="ARBA00023015"/>
    </source>
</evidence>
<reference evidence="7 8" key="1">
    <citation type="submission" date="2021-12" db="EMBL/GenBank/DDBJ databases">
        <title>Discovery of the Pendulisporaceae a myxobacterial family with distinct sporulation behavior and unique specialized metabolism.</title>
        <authorList>
            <person name="Garcia R."/>
            <person name="Popoff A."/>
            <person name="Bader C.D."/>
            <person name="Loehr J."/>
            <person name="Walesch S."/>
            <person name="Walt C."/>
            <person name="Boldt J."/>
            <person name="Bunk B."/>
            <person name="Haeckl F.J.F.P.J."/>
            <person name="Gunesch A.P."/>
            <person name="Birkelbach J."/>
            <person name="Nuebel U."/>
            <person name="Pietschmann T."/>
            <person name="Bach T."/>
            <person name="Mueller R."/>
        </authorList>
    </citation>
    <scope>NUCLEOTIDE SEQUENCE [LARGE SCALE GENOMIC DNA]</scope>
    <source>
        <strain evidence="7 8">MSr12523</strain>
    </source>
</reference>
<evidence type="ECO:0000256" key="2">
    <source>
        <dbReference type="ARBA" id="ARBA00022840"/>
    </source>
</evidence>
<accession>A0ABZ2KFF7</accession>
<dbReference type="RefSeq" id="WP_394846848.1">
    <property type="nucleotide sequence ID" value="NZ_CP089982.1"/>
</dbReference>
<keyword evidence="8" id="KW-1185">Reference proteome</keyword>
<keyword evidence="1" id="KW-0547">Nucleotide-binding</keyword>
<dbReference type="InterPro" id="IPR003593">
    <property type="entry name" value="AAA+_ATPase"/>
</dbReference>
<proteinExistence type="predicted"/>
<keyword evidence="5" id="KW-0804">Transcription</keyword>
<dbReference type="InterPro" id="IPR002197">
    <property type="entry name" value="HTH_Fis"/>
</dbReference>
<evidence type="ECO:0000256" key="5">
    <source>
        <dbReference type="ARBA" id="ARBA00023163"/>
    </source>
</evidence>
<feature type="domain" description="Sigma-54 factor interaction" evidence="6">
    <location>
        <begin position="14"/>
        <end position="243"/>
    </location>
</feature>
<dbReference type="Gene3D" id="1.10.10.60">
    <property type="entry name" value="Homeodomain-like"/>
    <property type="match status" value="1"/>
</dbReference>
<dbReference type="SMART" id="SM00382">
    <property type="entry name" value="AAA"/>
    <property type="match status" value="1"/>
</dbReference>
<dbReference type="Pfam" id="PF00158">
    <property type="entry name" value="Sigma54_activat"/>
    <property type="match status" value="1"/>
</dbReference>
<dbReference type="InterPro" id="IPR027417">
    <property type="entry name" value="P-loop_NTPase"/>
</dbReference>
<name>A0ABZ2KFF7_9BACT</name>
<sequence>MPRAKRQLDVVLQPVMQSTAMRDLDRIIRKVADKDVIVTFIGESGTGKEVLARRIHDLSPRCGGPFIPINCAAIPEALFESELFGHEKGAFTGATDRARGKVEAAAGGTLFLDEIGEMPVGVQAKLLRFLENRKFMRVGGTTKIAVDIRLITATLRPLEAEVKLGRFRADLFYRIQGISLDVPPLRDRLADLPVLVRQFIATISAMHGTKPPRLTRSAMAALRNYSWPGNVRELRNLVELVCLLRDGKQVRTRDLPVALREAAPMPPTPANLVASPGLEILEVRLDQPLEEIIDLILRAALDLEGGNRSRAARRLGISVRTMQRYASRAPHTH</sequence>
<evidence type="ECO:0000256" key="1">
    <source>
        <dbReference type="ARBA" id="ARBA00022741"/>
    </source>
</evidence>
<gene>
    <name evidence="7" type="ORF">LZC95_05205</name>
</gene>
<dbReference type="SUPFAM" id="SSF46689">
    <property type="entry name" value="Homeodomain-like"/>
    <property type="match status" value="1"/>
</dbReference>
<dbReference type="InterPro" id="IPR009057">
    <property type="entry name" value="Homeodomain-like_sf"/>
</dbReference>
<dbReference type="Gene3D" id="3.40.50.300">
    <property type="entry name" value="P-loop containing nucleotide triphosphate hydrolases"/>
    <property type="match status" value="1"/>
</dbReference>
<keyword evidence="3" id="KW-0805">Transcription regulation</keyword>
<keyword evidence="4" id="KW-0238">DNA-binding</keyword>
<dbReference type="PANTHER" id="PTHR32071">
    <property type="entry name" value="TRANSCRIPTIONAL REGULATORY PROTEIN"/>
    <property type="match status" value="1"/>
</dbReference>